<evidence type="ECO:0000313" key="1">
    <source>
        <dbReference type="EMBL" id="KAH6926235.1"/>
    </source>
</evidence>
<accession>A0ACB7RV10</accession>
<organism evidence="1 2">
    <name type="scientific">Hyalomma asiaticum</name>
    <name type="common">Tick</name>
    <dbReference type="NCBI Taxonomy" id="266040"/>
    <lineage>
        <taxon>Eukaryota</taxon>
        <taxon>Metazoa</taxon>
        <taxon>Ecdysozoa</taxon>
        <taxon>Arthropoda</taxon>
        <taxon>Chelicerata</taxon>
        <taxon>Arachnida</taxon>
        <taxon>Acari</taxon>
        <taxon>Parasitiformes</taxon>
        <taxon>Ixodida</taxon>
        <taxon>Ixodoidea</taxon>
        <taxon>Ixodidae</taxon>
        <taxon>Hyalomminae</taxon>
        <taxon>Hyalomma</taxon>
    </lineage>
</organism>
<comment type="caution">
    <text evidence="1">The sequence shown here is derived from an EMBL/GenBank/DDBJ whole genome shotgun (WGS) entry which is preliminary data.</text>
</comment>
<dbReference type="EMBL" id="CM023487">
    <property type="protein sequence ID" value="KAH6926235.1"/>
    <property type="molecule type" value="Genomic_DNA"/>
</dbReference>
<name>A0ACB7RV10_HYAAI</name>
<gene>
    <name evidence="1" type="ORF">HPB50_015885</name>
</gene>
<protein>
    <submittedName>
        <fullName evidence="1">Uncharacterized protein</fullName>
    </submittedName>
</protein>
<reference evidence="1" key="1">
    <citation type="submission" date="2020-05" db="EMBL/GenBank/DDBJ databases">
        <title>Large-scale comparative analyses of tick genomes elucidate their genetic diversity and vector capacities.</title>
        <authorList>
            <person name="Jia N."/>
            <person name="Wang J."/>
            <person name="Shi W."/>
            <person name="Du L."/>
            <person name="Sun Y."/>
            <person name="Zhan W."/>
            <person name="Jiang J."/>
            <person name="Wang Q."/>
            <person name="Zhang B."/>
            <person name="Ji P."/>
            <person name="Sakyi L.B."/>
            <person name="Cui X."/>
            <person name="Yuan T."/>
            <person name="Jiang B."/>
            <person name="Yang W."/>
            <person name="Lam T.T.-Y."/>
            <person name="Chang Q."/>
            <person name="Ding S."/>
            <person name="Wang X."/>
            <person name="Zhu J."/>
            <person name="Ruan X."/>
            <person name="Zhao L."/>
            <person name="Wei J."/>
            <person name="Que T."/>
            <person name="Du C."/>
            <person name="Cheng J."/>
            <person name="Dai P."/>
            <person name="Han X."/>
            <person name="Huang E."/>
            <person name="Gao Y."/>
            <person name="Liu J."/>
            <person name="Shao H."/>
            <person name="Ye R."/>
            <person name="Li L."/>
            <person name="Wei W."/>
            <person name="Wang X."/>
            <person name="Wang C."/>
            <person name="Yang T."/>
            <person name="Huo Q."/>
            <person name="Li W."/>
            <person name="Guo W."/>
            <person name="Chen H."/>
            <person name="Zhou L."/>
            <person name="Ni X."/>
            <person name="Tian J."/>
            <person name="Zhou Y."/>
            <person name="Sheng Y."/>
            <person name="Liu T."/>
            <person name="Pan Y."/>
            <person name="Xia L."/>
            <person name="Li J."/>
            <person name="Zhao F."/>
            <person name="Cao W."/>
        </authorList>
    </citation>
    <scope>NUCLEOTIDE SEQUENCE</scope>
    <source>
        <strain evidence="1">Hyas-2018</strain>
    </source>
</reference>
<evidence type="ECO:0000313" key="2">
    <source>
        <dbReference type="Proteomes" id="UP000821845"/>
    </source>
</evidence>
<keyword evidence="2" id="KW-1185">Reference proteome</keyword>
<sequence length="143" mass="16144">MPTAELYNNLALCCFYAQQYDMALTCFDRALALAEDQLLADVWYNLGLVALSSGDKTLATRAFRLALVYDNCHAESYNNLGVLELTSGNVDQVTNVRRYHSQPRFPTPLVLVACRLPHISLRLAKWHRNCARPNTTARSYFNG</sequence>
<proteinExistence type="predicted"/>
<dbReference type="Proteomes" id="UP000821845">
    <property type="component" value="Chromosome 7"/>
</dbReference>